<sequence length="80" mass="9069">MAEEFLDNLRDTLDGQIFIAFVYGYMLQDIRTALFIILAGAVITMLLVVPPWSFYKKNPVKWLPVGTGIQTYESLLAKAQ</sequence>
<evidence type="ECO:0000313" key="10">
    <source>
        <dbReference type="EMBL" id="KKA29509.1"/>
    </source>
</evidence>
<evidence type="ECO:0000256" key="2">
    <source>
        <dbReference type="ARBA" id="ARBA00005245"/>
    </source>
</evidence>
<comment type="similarity">
    <text evidence="2">Belongs to the SPCS1 family.</text>
</comment>
<dbReference type="GO" id="GO:0006465">
    <property type="term" value="P:signal peptide processing"/>
    <property type="evidence" value="ECO:0007669"/>
    <property type="project" value="InterPro"/>
</dbReference>
<gene>
    <name evidence="10" type="ORF">TD95_001588</name>
</gene>
<dbReference type="AlphaFoldDB" id="A0A0F4ZFY0"/>
<keyword evidence="6 9" id="KW-1133">Transmembrane helix</keyword>
<evidence type="ECO:0000256" key="5">
    <source>
        <dbReference type="ARBA" id="ARBA00022824"/>
    </source>
</evidence>
<evidence type="ECO:0000256" key="3">
    <source>
        <dbReference type="ARBA" id="ARBA00017059"/>
    </source>
</evidence>
<comment type="caution">
    <text evidence="10">The sequence shown here is derived from an EMBL/GenBank/DDBJ whole genome shotgun (WGS) entry which is preliminary data.</text>
</comment>
<accession>A0A0F4ZFY0</accession>
<comment type="function">
    <text evidence="8">Component of the signal peptidase complex (SPC) which catalyzes the cleavage of N-terminal signal sequences from nascent proteins as they are translocated into the lumen of the endoplasmic reticulum. Dispensable for SPC enzymatic activity.</text>
</comment>
<evidence type="ECO:0000256" key="9">
    <source>
        <dbReference type="SAM" id="Phobius"/>
    </source>
</evidence>
<protein>
    <recommendedName>
        <fullName evidence="3">Signal peptidase complex subunit 1</fullName>
    </recommendedName>
</protein>
<organism evidence="10 11">
    <name type="scientific">Thielaviopsis punctulata</name>
    <dbReference type="NCBI Taxonomy" id="72032"/>
    <lineage>
        <taxon>Eukaryota</taxon>
        <taxon>Fungi</taxon>
        <taxon>Dikarya</taxon>
        <taxon>Ascomycota</taxon>
        <taxon>Pezizomycotina</taxon>
        <taxon>Sordariomycetes</taxon>
        <taxon>Hypocreomycetidae</taxon>
        <taxon>Microascales</taxon>
        <taxon>Ceratocystidaceae</taxon>
        <taxon>Thielaviopsis</taxon>
    </lineage>
</organism>
<keyword evidence="4 9" id="KW-0812">Transmembrane</keyword>
<proteinExistence type="inferred from homology"/>
<dbReference type="Proteomes" id="UP000033483">
    <property type="component" value="Unassembled WGS sequence"/>
</dbReference>
<comment type="subcellular location">
    <subcellularLocation>
        <location evidence="1">Endoplasmic reticulum membrane</location>
        <topology evidence="1">Multi-pass membrane protein</topology>
    </subcellularLocation>
</comment>
<dbReference type="GO" id="GO:0045047">
    <property type="term" value="P:protein targeting to ER"/>
    <property type="evidence" value="ECO:0007669"/>
    <property type="project" value="TreeGrafter"/>
</dbReference>
<evidence type="ECO:0000313" key="11">
    <source>
        <dbReference type="Proteomes" id="UP000033483"/>
    </source>
</evidence>
<dbReference type="EMBL" id="LAEV01000801">
    <property type="protein sequence ID" value="KKA29509.1"/>
    <property type="molecule type" value="Genomic_DNA"/>
</dbReference>
<dbReference type="PANTHER" id="PTHR13202:SF0">
    <property type="entry name" value="SIGNAL PEPTIDASE COMPLEX SUBUNIT 1"/>
    <property type="match status" value="1"/>
</dbReference>
<evidence type="ECO:0000256" key="8">
    <source>
        <dbReference type="ARBA" id="ARBA00045204"/>
    </source>
</evidence>
<feature type="transmembrane region" description="Helical" evidence="9">
    <location>
        <begin position="33"/>
        <end position="55"/>
    </location>
</feature>
<evidence type="ECO:0000256" key="7">
    <source>
        <dbReference type="ARBA" id="ARBA00023136"/>
    </source>
</evidence>
<dbReference type="OrthoDB" id="263893at2759"/>
<evidence type="ECO:0000256" key="6">
    <source>
        <dbReference type="ARBA" id="ARBA00022989"/>
    </source>
</evidence>
<dbReference type="Pfam" id="PF06645">
    <property type="entry name" value="SPC12"/>
    <property type="match status" value="1"/>
</dbReference>
<keyword evidence="11" id="KW-1185">Reference proteome</keyword>
<dbReference type="InterPro" id="IPR009542">
    <property type="entry name" value="Spc1/SPCS1"/>
</dbReference>
<dbReference type="PANTHER" id="PTHR13202">
    <property type="entry name" value="MICROSOMAL SIGNAL PEPTIDASE 12 KDA SUBUNIT"/>
    <property type="match status" value="1"/>
</dbReference>
<reference evidence="10 11" key="1">
    <citation type="submission" date="2015-03" db="EMBL/GenBank/DDBJ databases">
        <authorList>
            <person name="Radwan O."/>
            <person name="Al-Naeli F.A."/>
            <person name="Rendon G.A."/>
            <person name="Fields C."/>
        </authorList>
    </citation>
    <scope>NUCLEOTIDE SEQUENCE [LARGE SCALE GENOMIC DNA]</scope>
    <source>
        <strain evidence="10">CR-DP1</strain>
    </source>
</reference>
<evidence type="ECO:0000256" key="1">
    <source>
        <dbReference type="ARBA" id="ARBA00004477"/>
    </source>
</evidence>
<dbReference type="GO" id="GO:0005787">
    <property type="term" value="C:signal peptidase complex"/>
    <property type="evidence" value="ECO:0007669"/>
    <property type="project" value="InterPro"/>
</dbReference>
<keyword evidence="7 9" id="KW-0472">Membrane</keyword>
<evidence type="ECO:0000256" key="4">
    <source>
        <dbReference type="ARBA" id="ARBA00022692"/>
    </source>
</evidence>
<keyword evidence="5" id="KW-0256">Endoplasmic reticulum</keyword>
<name>A0A0F4ZFY0_9PEZI</name>